<evidence type="ECO:0000313" key="12">
    <source>
        <dbReference type="Proteomes" id="UP000761534"/>
    </source>
</evidence>
<dbReference type="OrthoDB" id="2192830at2759"/>
<dbReference type="GO" id="GO:0032366">
    <property type="term" value="P:intracellular sterol transport"/>
    <property type="evidence" value="ECO:0007669"/>
    <property type="project" value="UniProtKB-UniRule"/>
</dbReference>
<keyword evidence="7 10" id="KW-0445">Lipid transport</keyword>
<comment type="similarity">
    <text evidence="2 10">Belongs to the ARV1 family.</text>
</comment>
<evidence type="ECO:0000256" key="7">
    <source>
        <dbReference type="ARBA" id="ARBA00023055"/>
    </source>
</evidence>
<protein>
    <recommendedName>
        <fullName evidence="10">Protein ARV</fullName>
    </recommendedName>
</protein>
<name>A0A642V9T4_9ASCO</name>
<dbReference type="GO" id="GO:0000139">
    <property type="term" value="C:Golgi membrane"/>
    <property type="evidence" value="ECO:0007669"/>
    <property type="project" value="UniProtKB-SubCell"/>
</dbReference>
<feature type="transmembrane region" description="Helical" evidence="10">
    <location>
        <begin position="120"/>
        <end position="145"/>
    </location>
</feature>
<evidence type="ECO:0000256" key="8">
    <source>
        <dbReference type="ARBA" id="ARBA00023098"/>
    </source>
</evidence>
<dbReference type="GO" id="GO:0032541">
    <property type="term" value="C:cortical endoplasmic reticulum"/>
    <property type="evidence" value="ECO:0007669"/>
    <property type="project" value="TreeGrafter"/>
</dbReference>
<comment type="subcellular location">
    <subcellularLocation>
        <location evidence="1 10">Endoplasmic reticulum membrane</location>
        <topology evidence="1 10">Multi-pass membrane protein</topology>
    </subcellularLocation>
    <subcellularLocation>
        <location evidence="10">Golgi apparatus membrane</location>
        <topology evidence="10">Multi-pass membrane protein</topology>
    </subcellularLocation>
</comment>
<dbReference type="EMBL" id="SWFS01000097">
    <property type="protein sequence ID" value="KAA8916459.1"/>
    <property type="molecule type" value="Genomic_DNA"/>
</dbReference>
<keyword evidence="12" id="KW-1185">Reference proteome</keyword>
<dbReference type="GO" id="GO:0006665">
    <property type="term" value="P:sphingolipid metabolic process"/>
    <property type="evidence" value="ECO:0007669"/>
    <property type="project" value="UniProtKB-UniRule"/>
</dbReference>
<evidence type="ECO:0000256" key="9">
    <source>
        <dbReference type="ARBA" id="ARBA00023136"/>
    </source>
</evidence>
<proteinExistence type="inferred from homology"/>
<comment type="function">
    <text evidence="10">Mediator of sterol homeostasis involved in sterol uptake, trafficking and distribution into membranes.</text>
</comment>
<dbReference type="PANTHER" id="PTHR14467">
    <property type="entry name" value="ARV1"/>
    <property type="match status" value="1"/>
</dbReference>
<evidence type="ECO:0000256" key="3">
    <source>
        <dbReference type="ARBA" id="ARBA00022448"/>
    </source>
</evidence>
<keyword evidence="3 10" id="KW-0813">Transport</keyword>
<keyword evidence="10" id="KW-0746">Sphingolipid metabolism</keyword>
<keyword evidence="6 10" id="KW-1133">Transmembrane helix</keyword>
<keyword evidence="4 10" id="KW-0812">Transmembrane</keyword>
<dbReference type="VEuPathDB" id="FungiDB:TRICI_001322"/>
<keyword evidence="8 10" id="KW-0443">Lipid metabolism</keyword>
<keyword evidence="5 10" id="KW-0256">Endoplasmic reticulum</keyword>
<evidence type="ECO:0000256" key="6">
    <source>
        <dbReference type="ARBA" id="ARBA00022989"/>
    </source>
</evidence>
<accession>A0A642V9T4</accession>
<reference evidence="11" key="1">
    <citation type="journal article" date="2019" name="G3 (Bethesda)">
        <title>Genome Assemblies of Two Rare Opportunistic Yeast Pathogens: Diutina rugosa (syn. Candida rugosa) and Trichomonascus ciferrii (syn. Candida ciferrii).</title>
        <authorList>
            <person name="Mixao V."/>
            <person name="Saus E."/>
            <person name="Hansen A.P."/>
            <person name="Lass-Florl C."/>
            <person name="Gabaldon T."/>
        </authorList>
    </citation>
    <scope>NUCLEOTIDE SEQUENCE</scope>
    <source>
        <strain evidence="11">CBS 4856</strain>
    </source>
</reference>
<evidence type="ECO:0000256" key="10">
    <source>
        <dbReference type="RuleBase" id="RU368065"/>
    </source>
</evidence>
<dbReference type="Proteomes" id="UP000761534">
    <property type="component" value="Unassembled WGS sequence"/>
</dbReference>
<dbReference type="InterPro" id="IPR007290">
    <property type="entry name" value="Arv1"/>
</dbReference>
<dbReference type="GO" id="GO:0005789">
    <property type="term" value="C:endoplasmic reticulum membrane"/>
    <property type="evidence" value="ECO:0007669"/>
    <property type="project" value="UniProtKB-SubCell"/>
</dbReference>
<dbReference type="PANTHER" id="PTHR14467:SF0">
    <property type="entry name" value="PROTEIN ARV1"/>
    <property type="match status" value="1"/>
</dbReference>
<feature type="transmembrane region" description="Helical" evidence="10">
    <location>
        <begin position="157"/>
        <end position="174"/>
    </location>
</feature>
<dbReference type="GO" id="GO:0016125">
    <property type="term" value="P:sterol metabolic process"/>
    <property type="evidence" value="ECO:0007669"/>
    <property type="project" value="UniProtKB-UniRule"/>
</dbReference>
<keyword evidence="9 10" id="KW-0472">Membrane</keyword>
<comment type="caution">
    <text evidence="11">The sequence shown here is derived from an EMBL/GenBank/DDBJ whole genome shotgun (WGS) entry which is preliminary data.</text>
</comment>
<gene>
    <name evidence="11" type="ORF">TRICI_001322</name>
</gene>
<sequence>MVFNVLSTTKDGDVLHEKTKRMWLLITLFDVYMTWARAEKSYPPDEVNRYILTLPVLAQYIVFLIYCIVDTATTHITFRYLAKKLVGWNRPNALSTAILISSSSKLFPILMLIWSYDIPIAATAVGWAVSFNSIEVLNTILGCGYTKAIGMTLCAEVAKYFIGSVAISNIILWLRG</sequence>
<organism evidence="11 12">
    <name type="scientific">Trichomonascus ciferrii</name>
    <dbReference type="NCBI Taxonomy" id="44093"/>
    <lineage>
        <taxon>Eukaryota</taxon>
        <taxon>Fungi</taxon>
        <taxon>Dikarya</taxon>
        <taxon>Ascomycota</taxon>
        <taxon>Saccharomycotina</taxon>
        <taxon>Dipodascomycetes</taxon>
        <taxon>Dipodascales</taxon>
        <taxon>Trichomonascaceae</taxon>
        <taxon>Trichomonascus</taxon>
        <taxon>Trichomonascus ciferrii complex</taxon>
    </lineage>
</organism>
<evidence type="ECO:0000256" key="2">
    <source>
        <dbReference type="ARBA" id="ARBA00009187"/>
    </source>
</evidence>
<keyword evidence="10" id="KW-0333">Golgi apparatus</keyword>
<comment type="function">
    <text evidence="10">Regulates also the sphingolipid metabolism.</text>
</comment>
<evidence type="ECO:0000256" key="4">
    <source>
        <dbReference type="ARBA" id="ARBA00022692"/>
    </source>
</evidence>
<evidence type="ECO:0000313" key="11">
    <source>
        <dbReference type="EMBL" id="KAA8916459.1"/>
    </source>
</evidence>
<evidence type="ECO:0000256" key="1">
    <source>
        <dbReference type="ARBA" id="ARBA00004477"/>
    </source>
</evidence>
<feature type="transmembrane region" description="Helical" evidence="10">
    <location>
        <begin position="50"/>
        <end position="72"/>
    </location>
</feature>
<evidence type="ECO:0000256" key="5">
    <source>
        <dbReference type="ARBA" id="ARBA00022824"/>
    </source>
</evidence>
<dbReference type="Pfam" id="PF04161">
    <property type="entry name" value="Arv1"/>
    <property type="match status" value="1"/>
</dbReference>
<dbReference type="AlphaFoldDB" id="A0A642V9T4"/>
<dbReference type="GO" id="GO:0097036">
    <property type="term" value="P:regulation of plasma membrane sterol distribution"/>
    <property type="evidence" value="ECO:0007669"/>
    <property type="project" value="UniProtKB-UniRule"/>
</dbReference>